<dbReference type="RefSeq" id="WP_118234102.1">
    <property type="nucleotide sequence ID" value="NZ_QRHL01000003.1"/>
</dbReference>
<organism evidence="1 2">
    <name type="scientific">Fusobacterium mortiferum</name>
    <dbReference type="NCBI Taxonomy" id="850"/>
    <lineage>
        <taxon>Bacteria</taxon>
        <taxon>Fusobacteriati</taxon>
        <taxon>Fusobacteriota</taxon>
        <taxon>Fusobacteriia</taxon>
        <taxon>Fusobacteriales</taxon>
        <taxon>Fusobacteriaceae</taxon>
        <taxon>Fusobacterium</taxon>
    </lineage>
</organism>
<gene>
    <name evidence="1" type="ORF">DW663_03585</name>
</gene>
<reference evidence="1 2" key="1">
    <citation type="submission" date="2018-08" db="EMBL/GenBank/DDBJ databases">
        <title>A genome reference for cultivated species of the human gut microbiota.</title>
        <authorList>
            <person name="Zou Y."/>
            <person name="Xue W."/>
            <person name="Luo G."/>
        </authorList>
    </citation>
    <scope>NUCLEOTIDE SEQUENCE [LARGE SCALE GENOMIC DNA]</scope>
    <source>
        <strain evidence="1 2">AM25-1</strain>
    </source>
</reference>
<accession>A0A414PZ92</accession>
<sequence>MELLEYLDSWLSEKIKIKESEKKIDSYTVINITETAIEAELKELPILYKDTEYKVLAFTLDENNLNESMKLSPIYTRTLYNSSDAILFAQEKNNNENLYIFYIELKSEHIEGILKKHIFMKNLNMEILKLIYLKSRLSDKIEDYQLEFPKNIHEGMIVFQSSPSSQETRGIKINYQKYESPKFKGEFINKARKSTIKINVNNGKPKNRKIFLKNFINNLELEKSKIEYYNYFEKKI</sequence>
<protein>
    <submittedName>
        <fullName evidence="1">Uncharacterized protein</fullName>
    </submittedName>
</protein>
<comment type="caution">
    <text evidence="1">The sequence shown here is derived from an EMBL/GenBank/DDBJ whole genome shotgun (WGS) entry which is preliminary data.</text>
</comment>
<evidence type="ECO:0000313" key="2">
    <source>
        <dbReference type="Proteomes" id="UP000284676"/>
    </source>
</evidence>
<proteinExistence type="predicted"/>
<dbReference type="AlphaFoldDB" id="A0A414PZ92"/>
<evidence type="ECO:0000313" key="1">
    <source>
        <dbReference type="EMBL" id="RHF73878.1"/>
    </source>
</evidence>
<name>A0A414PZ92_FUSMR</name>
<dbReference type="EMBL" id="QRHL01000003">
    <property type="protein sequence ID" value="RHF73878.1"/>
    <property type="molecule type" value="Genomic_DNA"/>
</dbReference>
<dbReference type="Proteomes" id="UP000284676">
    <property type="component" value="Unassembled WGS sequence"/>
</dbReference>